<protein>
    <recommendedName>
        <fullName evidence="4">Egg protein CP391S-like protein</fullName>
    </recommendedName>
</protein>
<name>A0AA85G7M1_9TREM</name>
<dbReference type="AlphaFoldDB" id="A0AA85G7M1"/>
<proteinExistence type="predicted"/>
<sequence>MTSLIHPNGKMSLYYDNIPTKIEQNKLRSLIYGTIGCENGHRDHEIPVPAKWIESGTLVEFEVIGKICSQYNTSERCQNATTSNMTCIWCEKGNACIESNDQNTHDMKVKDCRVENTSTGTTEENKPHKSYWYLYVVIPLATSLFLMCIGYIIWRWLLRRKKSGK</sequence>
<keyword evidence="2" id="KW-1185">Reference proteome</keyword>
<reference evidence="2" key="1">
    <citation type="submission" date="2022-06" db="EMBL/GenBank/DDBJ databases">
        <authorList>
            <person name="Berger JAMES D."/>
            <person name="Berger JAMES D."/>
        </authorList>
    </citation>
    <scope>NUCLEOTIDE SEQUENCE [LARGE SCALE GENOMIC DNA]</scope>
</reference>
<evidence type="ECO:0000313" key="3">
    <source>
        <dbReference type="WBParaSite" id="SRDH1_81950.1"/>
    </source>
</evidence>
<organism evidence="2 3">
    <name type="scientific">Schistosoma rodhaini</name>
    <dbReference type="NCBI Taxonomy" id="6188"/>
    <lineage>
        <taxon>Eukaryota</taxon>
        <taxon>Metazoa</taxon>
        <taxon>Spiralia</taxon>
        <taxon>Lophotrochozoa</taxon>
        <taxon>Platyhelminthes</taxon>
        <taxon>Trematoda</taxon>
        <taxon>Digenea</taxon>
        <taxon>Strigeidida</taxon>
        <taxon>Schistosomatoidea</taxon>
        <taxon>Schistosomatidae</taxon>
        <taxon>Schistosoma</taxon>
    </lineage>
</organism>
<keyword evidence="1" id="KW-0812">Transmembrane</keyword>
<keyword evidence="1" id="KW-1133">Transmembrane helix</keyword>
<reference evidence="3" key="2">
    <citation type="submission" date="2023-11" db="UniProtKB">
        <authorList>
            <consortium name="WormBaseParasite"/>
        </authorList>
    </citation>
    <scope>IDENTIFICATION</scope>
</reference>
<dbReference type="Proteomes" id="UP000050792">
    <property type="component" value="Unassembled WGS sequence"/>
</dbReference>
<evidence type="ECO:0008006" key="4">
    <source>
        <dbReference type="Google" id="ProtNLM"/>
    </source>
</evidence>
<dbReference type="WBParaSite" id="SRDH1_81950.1">
    <property type="protein sequence ID" value="SRDH1_81950.1"/>
    <property type="gene ID" value="SRDH1_81950"/>
</dbReference>
<accession>A0AA85G7M1</accession>
<evidence type="ECO:0000313" key="2">
    <source>
        <dbReference type="Proteomes" id="UP000050792"/>
    </source>
</evidence>
<evidence type="ECO:0000256" key="1">
    <source>
        <dbReference type="SAM" id="Phobius"/>
    </source>
</evidence>
<keyword evidence="1" id="KW-0472">Membrane</keyword>
<feature type="transmembrane region" description="Helical" evidence="1">
    <location>
        <begin position="132"/>
        <end position="154"/>
    </location>
</feature>